<proteinExistence type="predicted"/>
<feature type="chain" id="PRO_5046305418" evidence="1">
    <location>
        <begin position="21"/>
        <end position="147"/>
    </location>
</feature>
<evidence type="ECO:0000313" key="3">
    <source>
        <dbReference type="Proteomes" id="UP000660070"/>
    </source>
</evidence>
<dbReference type="Proteomes" id="UP000660070">
    <property type="component" value="Unassembled WGS sequence"/>
</dbReference>
<keyword evidence="3" id="KW-1185">Reference proteome</keyword>
<sequence>MKKSVIVMLSMFVMGVGSFAAQHGMNKGGEVPVSVKNAFKKEYPQVKKVKWDEEHGKFEAEFKLNNEKISATYSSTGIKEETETSLNAKNLPKNAISYVAQNKYGKIKEAAKIVKADGSVVYEAEVAKGDLLFDHNGAFQKLVVEKD</sequence>
<protein>
    <submittedName>
        <fullName evidence="2">PepSY-like domain-containing protein</fullName>
    </submittedName>
</protein>
<feature type="signal peptide" evidence="1">
    <location>
        <begin position="1"/>
        <end position="20"/>
    </location>
</feature>
<accession>A0ABS0F905</accession>
<evidence type="ECO:0000313" key="2">
    <source>
        <dbReference type="EMBL" id="MBF8456187.1"/>
    </source>
</evidence>
<dbReference type="EMBL" id="JADPVI010000001">
    <property type="protein sequence ID" value="MBF8456187.1"/>
    <property type="molecule type" value="Genomic_DNA"/>
</dbReference>
<reference evidence="2 3" key="1">
    <citation type="submission" date="2020-11" db="EMBL/GenBank/DDBJ databases">
        <title>Kaistella gelatinilytica sp. nov., a flavobacterium isolated from Antarctic Soil.</title>
        <authorList>
            <person name="Li J."/>
        </authorList>
    </citation>
    <scope>NUCLEOTIDE SEQUENCE [LARGE SCALE GENOMIC DNA]</scope>
    <source>
        <strain evidence="2 3">G5-32</strain>
    </source>
</reference>
<name>A0ABS0F905_9FLAO</name>
<dbReference type="SUPFAM" id="SSF160574">
    <property type="entry name" value="BT0923-like"/>
    <property type="match status" value="1"/>
</dbReference>
<organism evidence="2 3">
    <name type="scientific">Kaistella gelatinilytica</name>
    <dbReference type="NCBI Taxonomy" id="2787636"/>
    <lineage>
        <taxon>Bacteria</taxon>
        <taxon>Pseudomonadati</taxon>
        <taxon>Bacteroidota</taxon>
        <taxon>Flavobacteriia</taxon>
        <taxon>Flavobacteriales</taxon>
        <taxon>Weeksellaceae</taxon>
        <taxon>Chryseobacterium group</taxon>
        <taxon>Kaistella</taxon>
    </lineage>
</organism>
<comment type="caution">
    <text evidence="2">The sequence shown here is derived from an EMBL/GenBank/DDBJ whole genome shotgun (WGS) entry which is preliminary data.</text>
</comment>
<evidence type="ECO:0000256" key="1">
    <source>
        <dbReference type="SAM" id="SignalP"/>
    </source>
</evidence>
<gene>
    <name evidence="2" type="ORF">IV494_03240</name>
</gene>
<keyword evidence="1" id="KW-0732">Signal</keyword>
<dbReference type="Gene3D" id="3.10.450.360">
    <property type="match status" value="1"/>
</dbReference>
<dbReference type="RefSeq" id="WP_196078725.1">
    <property type="nucleotide sequence ID" value="NZ_JADPVI010000001.1"/>
</dbReference>